<dbReference type="RefSeq" id="WP_024840664.1">
    <property type="nucleotide sequence ID" value="NZ_CAWZZL010000277.1"/>
</dbReference>
<dbReference type="NCBIfam" id="TIGR01032">
    <property type="entry name" value="rplT_bact"/>
    <property type="match status" value="1"/>
</dbReference>
<dbReference type="Gene3D" id="1.10.1900.20">
    <property type="entry name" value="Ribosomal protein L20"/>
    <property type="match status" value="1"/>
</dbReference>
<proteinExistence type="inferred from homology"/>
<dbReference type="STRING" id="264251.FB00_16735"/>
<evidence type="ECO:0000256" key="2">
    <source>
        <dbReference type="ARBA" id="ARBA00022730"/>
    </source>
</evidence>
<evidence type="ECO:0000256" key="7">
    <source>
        <dbReference type="ARBA" id="ARBA00035172"/>
    </source>
</evidence>
<dbReference type="FunFam" id="1.10.1900.20:FF:000001">
    <property type="entry name" value="50S ribosomal protein L20"/>
    <property type="match status" value="1"/>
</dbReference>
<name>A0A0H2L081_9MICO</name>
<dbReference type="SUPFAM" id="SSF74731">
    <property type="entry name" value="Ribosomal protein L20"/>
    <property type="match status" value="1"/>
</dbReference>
<dbReference type="EMBL" id="JNBQ01000030">
    <property type="protein sequence ID" value="KLN33572.1"/>
    <property type="molecule type" value="Genomic_DNA"/>
</dbReference>
<evidence type="ECO:0000256" key="1">
    <source>
        <dbReference type="ARBA" id="ARBA00007698"/>
    </source>
</evidence>
<dbReference type="GO" id="GO:0003735">
    <property type="term" value="F:structural constituent of ribosome"/>
    <property type="evidence" value="ECO:0007669"/>
    <property type="project" value="InterPro"/>
</dbReference>
<dbReference type="GO" id="GO:0019843">
    <property type="term" value="F:rRNA binding"/>
    <property type="evidence" value="ECO:0007669"/>
    <property type="project" value="UniProtKB-UniRule"/>
</dbReference>
<dbReference type="PANTHER" id="PTHR10986">
    <property type="entry name" value="39S RIBOSOMAL PROTEIN L20"/>
    <property type="match status" value="1"/>
</dbReference>
<dbReference type="GO" id="GO:1990904">
    <property type="term" value="C:ribonucleoprotein complex"/>
    <property type="evidence" value="ECO:0007669"/>
    <property type="project" value="UniProtKB-KW"/>
</dbReference>
<comment type="caution">
    <text evidence="10">The sequence shown here is derived from an EMBL/GenBank/DDBJ whole genome shotgun (WGS) entry which is preliminary data.</text>
</comment>
<reference evidence="10 11" key="1">
    <citation type="submission" date="2014-05" db="EMBL/GenBank/DDBJ databases">
        <title>Cellulosimicrobium funkei U11 genome.</title>
        <authorList>
            <person name="Hu C."/>
            <person name="Gong Y."/>
            <person name="Wan W."/>
            <person name="Jiang M."/>
        </authorList>
    </citation>
    <scope>NUCLEOTIDE SEQUENCE [LARGE SCALE GENOMIC DNA]</scope>
    <source>
        <strain evidence="10 11">U11</strain>
    </source>
</reference>
<dbReference type="Proteomes" id="UP000035265">
    <property type="component" value="Unassembled WGS sequence"/>
</dbReference>
<dbReference type="Pfam" id="PF00453">
    <property type="entry name" value="Ribosomal_L20"/>
    <property type="match status" value="1"/>
</dbReference>
<keyword evidence="5 8" id="KW-0687">Ribonucleoprotein</keyword>
<dbReference type="PROSITE" id="PS00937">
    <property type="entry name" value="RIBOSOMAL_L20"/>
    <property type="match status" value="1"/>
</dbReference>
<dbReference type="GeneID" id="95686196"/>
<accession>A0A0H2L081</accession>
<dbReference type="InterPro" id="IPR035566">
    <property type="entry name" value="Ribosomal_protein_bL20_C"/>
</dbReference>
<evidence type="ECO:0000313" key="11">
    <source>
        <dbReference type="Proteomes" id="UP000035265"/>
    </source>
</evidence>
<evidence type="ECO:0000256" key="5">
    <source>
        <dbReference type="ARBA" id="ARBA00023274"/>
    </source>
</evidence>
<dbReference type="HAMAP" id="MF_00382">
    <property type="entry name" value="Ribosomal_bL20"/>
    <property type="match status" value="1"/>
</dbReference>
<dbReference type="Gene3D" id="6.10.160.10">
    <property type="match status" value="1"/>
</dbReference>
<dbReference type="PRINTS" id="PR00062">
    <property type="entry name" value="RIBOSOMALL20"/>
</dbReference>
<keyword evidence="3 8" id="KW-0694">RNA-binding</keyword>
<dbReference type="InterPro" id="IPR049946">
    <property type="entry name" value="RIBOSOMAL_L20_CS"/>
</dbReference>
<organism evidence="10 11">
    <name type="scientific">Cellulosimicrobium funkei</name>
    <dbReference type="NCBI Taxonomy" id="264251"/>
    <lineage>
        <taxon>Bacteria</taxon>
        <taxon>Bacillati</taxon>
        <taxon>Actinomycetota</taxon>
        <taxon>Actinomycetes</taxon>
        <taxon>Micrococcales</taxon>
        <taxon>Promicromonosporaceae</taxon>
        <taxon>Cellulosimicrobium</taxon>
    </lineage>
</organism>
<protein>
    <recommendedName>
        <fullName evidence="7 8">Large ribosomal subunit protein bL20</fullName>
    </recommendedName>
</protein>
<dbReference type="GO" id="GO:0000027">
    <property type="term" value="P:ribosomal large subunit assembly"/>
    <property type="evidence" value="ECO:0007669"/>
    <property type="project" value="UniProtKB-UniRule"/>
</dbReference>
<dbReference type="InterPro" id="IPR005813">
    <property type="entry name" value="Ribosomal_bL20"/>
</dbReference>
<comment type="function">
    <text evidence="6 8 9">Binds directly to 23S ribosomal RNA and is necessary for the in vitro assembly process of the 50S ribosomal subunit. It is not involved in the protein synthesizing functions of that subunit.</text>
</comment>
<dbReference type="PATRIC" id="fig|264251.5.peg.3398"/>
<evidence type="ECO:0000256" key="6">
    <source>
        <dbReference type="ARBA" id="ARBA00024775"/>
    </source>
</evidence>
<dbReference type="GO" id="GO:0006412">
    <property type="term" value="P:translation"/>
    <property type="evidence" value="ECO:0007669"/>
    <property type="project" value="InterPro"/>
</dbReference>
<gene>
    <name evidence="8" type="primary">rplT</name>
    <name evidence="10" type="ORF">FB00_16735</name>
</gene>
<sequence length="128" mass="14450">MARVKRAVNAQKKRRTTLERASGYRGQRSRLYRKAKEQVTHSLVYSYRDRKARKGDFRKLWIQRINAASRAQGLTYNRLIQGLKAAGVEVDRRLLAELAVNDVAAFNALVQVAKDALPEDVNAPKAAA</sequence>
<dbReference type="CDD" id="cd07026">
    <property type="entry name" value="Ribosomal_L20"/>
    <property type="match status" value="1"/>
</dbReference>
<evidence type="ECO:0000256" key="4">
    <source>
        <dbReference type="ARBA" id="ARBA00022980"/>
    </source>
</evidence>
<keyword evidence="2 8" id="KW-0699">rRNA-binding</keyword>
<evidence type="ECO:0000256" key="3">
    <source>
        <dbReference type="ARBA" id="ARBA00022884"/>
    </source>
</evidence>
<keyword evidence="4 8" id="KW-0689">Ribosomal protein</keyword>
<dbReference type="AlphaFoldDB" id="A0A0H2L081"/>
<evidence type="ECO:0000256" key="9">
    <source>
        <dbReference type="RuleBase" id="RU000560"/>
    </source>
</evidence>
<evidence type="ECO:0000313" key="10">
    <source>
        <dbReference type="EMBL" id="KLN33572.1"/>
    </source>
</evidence>
<evidence type="ECO:0000256" key="8">
    <source>
        <dbReference type="HAMAP-Rule" id="MF_00382"/>
    </source>
</evidence>
<keyword evidence="11" id="KW-1185">Reference proteome</keyword>
<comment type="similarity">
    <text evidence="1 8 9">Belongs to the bacterial ribosomal protein bL20 family.</text>
</comment>
<dbReference type="GO" id="GO:0005840">
    <property type="term" value="C:ribosome"/>
    <property type="evidence" value="ECO:0007669"/>
    <property type="project" value="UniProtKB-KW"/>
</dbReference>